<protein>
    <recommendedName>
        <fullName evidence="3">DUF2283 domain-containing protein</fullName>
    </recommendedName>
</protein>
<reference evidence="1 2" key="1">
    <citation type="journal article" date="2016" name="Nat. Commun.">
        <title>Thousands of microbial genomes shed light on interconnected biogeochemical processes in an aquifer system.</title>
        <authorList>
            <person name="Anantharaman K."/>
            <person name="Brown C.T."/>
            <person name="Hug L.A."/>
            <person name="Sharon I."/>
            <person name="Castelle C.J."/>
            <person name="Probst A.J."/>
            <person name="Thomas B.C."/>
            <person name="Singh A."/>
            <person name="Wilkins M.J."/>
            <person name="Karaoz U."/>
            <person name="Brodie E.L."/>
            <person name="Williams K.H."/>
            <person name="Hubbard S.S."/>
            <person name="Banfield J.F."/>
        </authorList>
    </citation>
    <scope>NUCLEOTIDE SEQUENCE [LARGE SCALE GENOMIC DNA]</scope>
</reference>
<proteinExistence type="predicted"/>
<dbReference type="EMBL" id="MGDI01000011">
    <property type="protein sequence ID" value="OGL54513.1"/>
    <property type="molecule type" value="Genomic_DNA"/>
</dbReference>
<evidence type="ECO:0000313" key="2">
    <source>
        <dbReference type="Proteomes" id="UP000178082"/>
    </source>
</evidence>
<dbReference type="Proteomes" id="UP000178082">
    <property type="component" value="Unassembled WGS sequence"/>
</dbReference>
<dbReference type="InterPro" id="IPR019270">
    <property type="entry name" value="DUF2283"/>
</dbReference>
<sequence>MKIYYDAEVDALYIEFRELEPGTAENRELNEDMIANYGPDGKIAGLELLNASVVIGDTKKIIVEVTPVQQTLT</sequence>
<dbReference type="AlphaFoldDB" id="A0A1F7SL71"/>
<comment type="caution">
    <text evidence="1">The sequence shown here is derived from an EMBL/GenBank/DDBJ whole genome shotgun (WGS) entry which is preliminary data.</text>
</comment>
<evidence type="ECO:0008006" key="3">
    <source>
        <dbReference type="Google" id="ProtNLM"/>
    </source>
</evidence>
<evidence type="ECO:0000313" key="1">
    <source>
        <dbReference type="EMBL" id="OGL54513.1"/>
    </source>
</evidence>
<gene>
    <name evidence="1" type="ORF">A3G31_10160</name>
</gene>
<organism evidence="1 2">
    <name type="scientific">Candidatus Schekmanbacteria bacterium RIFCSPLOWO2_12_FULL_38_15</name>
    <dbReference type="NCBI Taxonomy" id="1817883"/>
    <lineage>
        <taxon>Bacteria</taxon>
        <taxon>Candidatus Schekmaniibacteriota</taxon>
    </lineage>
</organism>
<accession>A0A1F7SL71</accession>
<name>A0A1F7SL71_9BACT</name>
<dbReference type="Pfam" id="PF10049">
    <property type="entry name" value="DUF2283"/>
    <property type="match status" value="1"/>
</dbReference>